<dbReference type="AlphaFoldDB" id="A0AAI9NZ13"/>
<keyword evidence="1" id="KW-0472">Membrane</keyword>
<accession>A0AAI9NZ13</accession>
<evidence type="ECO:0000256" key="1">
    <source>
        <dbReference type="SAM" id="Phobius"/>
    </source>
</evidence>
<gene>
    <name evidence="2" type="ORF">COEU31_18770</name>
</gene>
<keyword evidence="1" id="KW-0812">Transmembrane</keyword>
<reference evidence="2" key="1">
    <citation type="submission" date="2020-06" db="EMBL/GenBank/DDBJ databases">
        <title>Characterization of fructooligosaccharide metabolism and fructooligosaccharide-degrading enzymes in human commensal butyrate producers.</title>
        <authorList>
            <person name="Tanno H."/>
            <person name="Fujii T."/>
            <person name="Hirano K."/>
            <person name="Maeno S."/>
            <person name="Tonozuka T."/>
            <person name="Sakamoto M."/>
            <person name="Ohkuma M."/>
            <person name="Tochio T."/>
            <person name="Endo A."/>
        </authorList>
    </citation>
    <scope>NUCLEOTIDE SEQUENCE</scope>
    <source>
        <strain evidence="2">JCM 31265</strain>
    </source>
</reference>
<organism evidence="2 3">
    <name type="scientific">Coprococcus eutactus</name>
    <dbReference type="NCBI Taxonomy" id="33043"/>
    <lineage>
        <taxon>Bacteria</taxon>
        <taxon>Bacillati</taxon>
        <taxon>Bacillota</taxon>
        <taxon>Clostridia</taxon>
        <taxon>Lachnospirales</taxon>
        <taxon>Lachnospiraceae</taxon>
        <taxon>Coprococcus</taxon>
    </lineage>
</organism>
<feature type="transmembrane region" description="Helical" evidence="1">
    <location>
        <begin position="12"/>
        <end position="36"/>
    </location>
</feature>
<sequence length="49" mass="5305">MEKAYKTMKQVGALNIALGVITIVTGLVVGILMLTAGGRSLKNKRFIVW</sequence>
<proteinExistence type="predicted"/>
<evidence type="ECO:0000313" key="2">
    <source>
        <dbReference type="EMBL" id="GFO94831.1"/>
    </source>
</evidence>
<dbReference type="Proteomes" id="UP000660047">
    <property type="component" value="Unassembled WGS sequence"/>
</dbReference>
<protein>
    <submittedName>
        <fullName evidence="2">Uncharacterized protein</fullName>
    </submittedName>
</protein>
<name>A0AAI9NZ13_9FIRM</name>
<evidence type="ECO:0000313" key="3">
    <source>
        <dbReference type="Proteomes" id="UP000660047"/>
    </source>
</evidence>
<dbReference type="EMBL" id="BLYL01000011">
    <property type="protein sequence ID" value="GFO94831.1"/>
    <property type="molecule type" value="Genomic_DNA"/>
</dbReference>
<comment type="caution">
    <text evidence="2">The sequence shown here is derived from an EMBL/GenBank/DDBJ whole genome shotgun (WGS) entry which is preliminary data.</text>
</comment>
<dbReference type="RefSeq" id="WP_015533415.1">
    <property type="nucleotide sequence ID" value="NZ_BLYL01000011.1"/>
</dbReference>
<keyword evidence="1" id="KW-1133">Transmembrane helix</keyword>